<gene>
    <name evidence="2" type="ORF">RRG08_046763</name>
</gene>
<evidence type="ECO:0000313" key="3">
    <source>
        <dbReference type="Proteomes" id="UP001283361"/>
    </source>
</evidence>
<feature type="region of interest" description="Disordered" evidence="1">
    <location>
        <begin position="1"/>
        <end position="25"/>
    </location>
</feature>
<comment type="caution">
    <text evidence="2">The sequence shown here is derived from an EMBL/GenBank/DDBJ whole genome shotgun (WGS) entry which is preliminary data.</text>
</comment>
<evidence type="ECO:0000313" key="2">
    <source>
        <dbReference type="EMBL" id="KAK3776096.1"/>
    </source>
</evidence>
<reference evidence="2" key="1">
    <citation type="journal article" date="2023" name="G3 (Bethesda)">
        <title>A reference genome for the long-term kleptoplast-retaining sea slug Elysia crispata morphotype clarki.</title>
        <authorList>
            <person name="Eastman K.E."/>
            <person name="Pendleton A.L."/>
            <person name="Shaikh M.A."/>
            <person name="Suttiyut T."/>
            <person name="Ogas R."/>
            <person name="Tomko P."/>
            <person name="Gavelis G."/>
            <person name="Widhalm J.R."/>
            <person name="Wisecaver J.H."/>
        </authorList>
    </citation>
    <scope>NUCLEOTIDE SEQUENCE</scope>
    <source>
        <strain evidence="2">ECLA1</strain>
    </source>
</reference>
<dbReference type="Proteomes" id="UP001283361">
    <property type="component" value="Unassembled WGS sequence"/>
</dbReference>
<proteinExistence type="predicted"/>
<dbReference type="AlphaFoldDB" id="A0AAE0ZWB6"/>
<name>A0AAE0ZWB6_9GAST</name>
<protein>
    <submittedName>
        <fullName evidence="2">Uncharacterized protein</fullName>
    </submittedName>
</protein>
<organism evidence="2 3">
    <name type="scientific">Elysia crispata</name>
    <name type="common">lettuce slug</name>
    <dbReference type="NCBI Taxonomy" id="231223"/>
    <lineage>
        <taxon>Eukaryota</taxon>
        <taxon>Metazoa</taxon>
        <taxon>Spiralia</taxon>
        <taxon>Lophotrochozoa</taxon>
        <taxon>Mollusca</taxon>
        <taxon>Gastropoda</taxon>
        <taxon>Heterobranchia</taxon>
        <taxon>Euthyneura</taxon>
        <taxon>Panpulmonata</taxon>
        <taxon>Sacoglossa</taxon>
        <taxon>Placobranchoidea</taxon>
        <taxon>Plakobranchidae</taxon>
        <taxon>Elysia</taxon>
    </lineage>
</organism>
<feature type="compositionally biased region" description="Polar residues" evidence="1">
    <location>
        <begin position="1"/>
        <end position="12"/>
    </location>
</feature>
<keyword evidence="3" id="KW-1185">Reference proteome</keyword>
<accession>A0AAE0ZWB6</accession>
<evidence type="ECO:0000256" key="1">
    <source>
        <dbReference type="SAM" id="MobiDB-lite"/>
    </source>
</evidence>
<sequence length="91" mass="9867">MRIVNSLESKTGSKAGEMTWTQKQQVVSGTEASACRGEKEQARQRSARQIAGASQKRQVKGTNGSLMASQARFSRYGGERPSLPPYCSPGF</sequence>
<dbReference type="EMBL" id="JAWDGP010003248">
    <property type="protein sequence ID" value="KAK3776096.1"/>
    <property type="molecule type" value="Genomic_DNA"/>
</dbReference>